<dbReference type="PANTHER" id="PTHR23159">
    <property type="entry name" value="CENTROSOMAL PROTEIN 2"/>
    <property type="match status" value="1"/>
</dbReference>
<feature type="compositionally biased region" description="Polar residues" evidence="2">
    <location>
        <begin position="186"/>
        <end position="205"/>
    </location>
</feature>
<feature type="compositionally biased region" description="Polar residues" evidence="2">
    <location>
        <begin position="744"/>
        <end position="758"/>
    </location>
</feature>
<organism evidence="3 4">
    <name type="scientific">Polyplax serrata</name>
    <name type="common">Common mouse louse</name>
    <dbReference type="NCBI Taxonomy" id="468196"/>
    <lineage>
        <taxon>Eukaryota</taxon>
        <taxon>Metazoa</taxon>
        <taxon>Ecdysozoa</taxon>
        <taxon>Arthropoda</taxon>
        <taxon>Hexapoda</taxon>
        <taxon>Insecta</taxon>
        <taxon>Pterygota</taxon>
        <taxon>Neoptera</taxon>
        <taxon>Paraneoptera</taxon>
        <taxon>Psocodea</taxon>
        <taxon>Troctomorpha</taxon>
        <taxon>Phthiraptera</taxon>
        <taxon>Anoplura</taxon>
        <taxon>Polyplacidae</taxon>
        <taxon>Polyplax</taxon>
    </lineage>
</organism>
<evidence type="ECO:0000256" key="1">
    <source>
        <dbReference type="SAM" id="Coils"/>
    </source>
</evidence>
<dbReference type="Proteomes" id="UP001372834">
    <property type="component" value="Unassembled WGS sequence"/>
</dbReference>
<feature type="coiled-coil region" evidence="1">
    <location>
        <begin position="1661"/>
        <end position="1695"/>
    </location>
</feature>
<feature type="region of interest" description="Disordered" evidence="2">
    <location>
        <begin position="182"/>
        <end position="233"/>
    </location>
</feature>
<evidence type="ECO:0000256" key="2">
    <source>
        <dbReference type="SAM" id="MobiDB-lite"/>
    </source>
</evidence>
<feature type="region of interest" description="Disordered" evidence="2">
    <location>
        <begin position="1"/>
        <end position="126"/>
    </location>
</feature>
<feature type="coiled-coil region" evidence="1">
    <location>
        <begin position="1570"/>
        <end position="1629"/>
    </location>
</feature>
<feature type="coiled-coil region" evidence="1">
    <location>
        <begin position="1358"/>
        <end position="1427"/>
    </location>
</feature>
<feature type="compositionally biased region" description="Basic and acidic residues" evidence="2">
    <location>
        <begin position="60"/>
        <end position="74"/>
    </location>
</feature>
<accession>A0AAN8P9T0</accession>
<comment type="caution">
    <text evidence="3">The sequence shown here is derived from an EMBL/GenBank/DDBJ whole genome shotgun (WGS) entry which is preliminary data.</text>
</comment>
<feature type="compositionally biased region" description="Polar residues" evidence="2">
    <location>
        <begin position="146"/>
        <end position="161"/>
    </location>
</feature>
<gene>
    <name evidence="3" type="ORF">RUM43_008785</name>
</gene>
<feature type="coiled-coil region" evidence="1">
    <location>
        <begin position="1165"/>
        <end position="1308"/>
    </location>
</feature>
<feature type="compositionally biased region" description="Low complexity" evidence="2">
    <location>
        <begin position="38"/>
        <end position="56"/>
    </location>
</feature>
<feature type="region of interest" description="Disordered" evidence="2">
    <location>
        <begin position="619"/>
        <end position="670"/>
    </location>
</feature>
<feature type="coiled-coil region" evidence="1">
    <location>
        <begin position="853"/>
        <end position="894"/>
    </location>
</feature>
<feature type="region of interest" description="Disordered" evidence="2">
    <location>
        <begin position="146"/>
        <end position="165"/>
    </location>
</feature>
<sequence length="1981" mass="226410">MAWNVGRLPVGNAKEEKYSFEGVKNSEDANVKDKKNKANSWDTSSSNSSRSRPASTPKKKQSDWDVSSECHETMVEPFNDQMNKECDDNWDSDVEHQESIDGAVPVREEPGKVPKPALVSSGSSNSLDFSVASEVERNSLFDMFSSVSGQKSKVPNGNSDEMQPLKGEEDSLLVEDLEEFLKDASGQRSQRSTARTGRDSNQSEGTAGDDTTIWMIPKTDNSRSTSTDSKLVTPSEREKLLALDSELFVKRAKSSSNISKPLGYPVVSCRSDHLGKLDGLTIDLKNLPITCEGPRSRQESIPEAKSEKKLNAFDQSGVYFTEYECRTMTTCSDASGRFPRARTRSDNEGEEDEENNQRNETPRNTPEAGQTVDETPGNYDRVIAGPSNQTSLEVVSLPDIIGRFPKERQVKEKFSRRLTGTDGARPEMEVNIPPNPGMRKANDSWFLMDESGQYQMLTKEEVAILLNGRSADGVLQRHKEHFIRNTNLACDTLSQNGSLGGMLTRESIRNILRTEDTGGEGHDKKSIDLERKVENTLLYIQPGINQTASIRIIPVETEMIHIWRRNKDTGSLLSSDVDLRLQISQDSVDTSNQKNPSEHHGVYLPRMTVDKQQNTVVEQDESVAADKSTAKLSPVSDNTGNQNHCHGHHHCQQSTHVNDDSRNNNESNKMDNQAQDYSRLLIETRLIVDNLTNNFRILQNRLDGETNRSCALQDEINKLRQLTKDTTDQLPSQDSSRETIVGQLETNTPPLSFTATRDQSAKEDQKSEEADEAVLEAEVDGGSVLVPEESAQAASQDTIQGTASSNMDFITVNIYTVDENWSGKVRNGSNIDSGKGLGCGGVQETNSLLQTNLGIIEGKMRKLEKENDTITKENADLKRKLKEISMELEKYLASTTESDFFGEEDSELLTLRDQVCNLKLELENLKKSVRQEERELRTENAVLRQELKRNTTALEEWITTGTNIFREVENLLYKLEEIGILTASNFDLNEIQSHHPENFSWFLNSFIRQITERLISAHGENLKNEKSLMSGKQYKVMSSTMADGLDKVKSECNRLMEQFRNGQSIPGEHIIEDYFAVIMEKASLLEEIKVIKTENEILLGNQTEHHEKLRETMISLKDSNIKIASLESAQILSDEEKSQMMKVLKAYEEQKAINDKEMEEKNSVVEALVAEKGEKVRELEIAREELQAIAEEMKNLEKSCRLKEDMLNQIKVENEQLLKMDEAKRNEIDMLNSEINELEMDKTQLESEITSTKLLMNQAHKEMTEYINHLETIINTNQETLDRNKQKLKDNNQALSRLKTENEALNKQYQCEVKLYNKTKEELNICSEQLLNITGKQREMEEEKHELYEKFQILTSSEKKAMEALDSVTRECKCLQNENAALKERLEGYSKDRDESIKEQKDLINKYAMLSKELQKIQDKYRNVKSECNERANVIRYLEMMLKENMLEYNNKIAYLENNITHILDKIAACKNTMREKHIGVDAEVVELRQQLDATHQERKELENVIANYYSAVRHLECEIHNREREVDELNAKLSLDHKKWLESNGQNWFTEITDGQQETLDKKPSNLKMEQLQSKILIAENELSACRTKLQQNEVNHENEKKKMELIIADLKSELNKYQMRMDVMMKNISNCNKNLNSQSYEKRLFEDSKEKVHVMSEEIRAKDKKITEMNDLLDKFRNEVATKDNELEGLKMKNLSIADTMKNLQNHVEKMESALSANSRGTERHQREKNEITEKLLQSIKIIMEEKSARQSAELLAAEKEKNYKEKLEHLKNQLEMKVKSCVALTEEVEEKKKLVARLQQDMKKMKSEMAGLKTQVANHKKKNSPDRRNECCSPESPTIFQGTSLSKSNSLSQVRVKNFTPERLESCLRELKEIRDVNLMLRKSEGECQAKIVRLEDEIRDARLLIKELEGTVKLEKKSKKALKNMIVSAKMEIERCLQGKKILATVAEKILRYLDLDEVQCRPYMMVHRSNSSESYT</sequence>
<reference evidence="3 4" key="1">
    <citation type="submission" date="2023-10" db="EMBL/GenBank/DDBJ databases">
        <title>Genomes of two closely related lineages of the louse Polyplax serrata with different host specificities.</title>
        <authorList>
            <person name="Martinu J."/>
            <person name="Tarabai H."/>
            <person name="Stefka J."/>
            <person name="Hypsa V."/>
        </authorList>
    </citation>
    <scope>NUCLEOTIDE SEQUENCE [LARGE SCALE GENOMIC DNA]</scope>
    <source>
        <strain evidence="3">HR10_N</strain>
    </source>
</reference>
<feature type="coiled-coil region" evidence="1">
    <location>
        <begin position="919"/>
        <end position="949"/>
    </location>
</feature>
<feature type="coiled-coil region" evidence="1">
    <location>
        <begin position="1485"/>
        <end position="1533"/>
    </location>
</feature>
<feature type="region of interest" description="Disordered" evidence="2">
    <location>
        <begin position="743"/>
        <end position="772"/>
    </location>
</feature>
<protein>
    <submittedName>
        <fullName evidence="3">Uncharacterized protein</fullName>
    </submittedName>
</protein>
<feature type="coiled-coil region" evidence="1">
    <location>
        <begin position="1895"/>
        <end position="1929"/>
    </location>
</feature>
<name>A0AAN8P9T0_POLSC</name>
<evidence type="ECO:0000313" key="4">
    <source>
        <dbReference type="Proteomes" id="UP001372834"/>
    </source>
</evidence>
<proteinExistence type="predicted"/>
<feature type="region of interest" description="Disordered" evidence="2">
    <location>
        <begin position="332"/>
        <end position="386"/>
    </location>
</feature>
<dbReference type="EMBL" id="JAWJWE010000038">
    <property type="protein sequence ID" value="KAK6622933.1"/>
    <property type="molecule type" value="Genomic_DNA"/>
</dbReference>
<feature type="compositionally biased region" description="Basic and acidic residues" evidence="2">
    <location>
        <begin position="82"/>
        <end position="99"/>
    </location>
</feature>
<feature type="region of interest" description="Disordered" evidence="2">
    <location>
        <begin position="1818"/>
        <end position="1839"/>
    </location>
</feature>
<feature type="compositionally biased region" description="Basic and acidic residues" evidence="2">
    <location>
        <begin position="13"/>
        <end position="33"/>
    </location>
</feature>
<feature type="compositionally biased region" description="Polar residues" evidence="2">
    <location>
        <begin position="222"/>
        <end position="232"/>
    </location>
</feature>
<feature type="compositionally biased region" description="Basic and acidic residues" evidence="2">
    <location>
        <begin position="759"/>
        <end position="768"/>
    </location>
</feature>
<evidence type="ECO:0000313" key="3">
    <source>
        <dbReference type="EMBL" id="KAK6622933.1"/>
    </source>
</evidence>
<keyword evidence="1" id="KW-0175">Coiled coil</keyword>
<dbReference type="PANTHER" id="PTHR23159:SF31">
    <property type="entry name" value="CENTROSOME-ASSOCIATED PROTEIN CEP250 ISOFORM X1"/>
    <property type="match status" value="1"/>
</dbReference>